<sequence>MKKITIAVFSVAIGATIFVPLQISKSHKKIVAKKGIEKVRLDQVNELKLKQADNLKYQPKLPQGGGVNYDLDVLAETAIVIDPETGNVLYEKNSKASLPPASIAKILTALVASENMDLNQRLKVSEKAAGMEPNKIVMQVGEEIRLEDLLYGLMMISANDAAEVIAENYPGGRQAFIDKLNGKIEELGLKDTHYMNPSGLDEDDFYASAFDVATITNYCIHKKPEVLKWAGTLSYTIPATEGINNAHSLYHISQLIDSYPYMIASKPGFTDNAGHTLIGVADRSGKKVIMVYFNSPDGMNDGRNLFEYGFAKLGA</sequence>
<feature type="transmembrane region" description="Helical" evidence="10">
    <location>
        <begin position="6"/>
        <end position="24"/>
    </location>
</feature>
<dbReference type="PANTHER" id="PTHR21581:SF33">
    <property type="entry name" value="D-ALANYL-D-ALANINE CARBOXYPEPTIDASE DACB"/>
    <property type="match status" value="1"/>
</dbReference>
<dbReference type="PRINTS" id="PR00725">
    <property type="entry name" value="DADACBPTASE1"/>
</dbReference>
<dbReference type="InterPro" id="IPR012338">
    <property type="entry name" value="Beta-lactam/transpept-like"/>
</dbReference>
<dbReference type="InterPro" id="IPR018044">
    <property type="entry name" value="Peptidase_S11"/>
</dbReference>
<keyword evidence="10" id="KW-0812">Transmembrane</keyword>
<feature type="active site" evidence="7">
    <location>
        <position position="157"/>
    </location>
</feature>
<dbReference type="Proteomes" id="UP000033869">
    <property type="component" value="Unassembled WGS sequence"/>
</dbReference>
<evidence type="ECO:0000256" key="8">
    <source>
        <dbReference type="PIRSR" id="PIRSR618044-2"/>
    </source>
</evidence>
<keyword evidence="6" id="KW-0961">Cell wall biogenesis/degradation</keyword>
<evidence type="ECO:0000313" key="12">
    <source>
        <dbReference type="EMBL" id="KKS08896.1"/>
    </source>
</evidence>
<accession>A0A0G0YH63</accession>
<keyword evidence="10" id="KW-1133">Transmembrane helix</keyword>
<feature type="binding site" evidence="8">
    <location>
        <position position="266"/>
    </location>
    <ligand>
        <name>substrate</name>
    </ligand>
</feature>
<keyword evidence="3 12" id="KW-0378">Hydrolase</keyword>
<keyword evidence="12" id="KW-0645">Protease</keyword>
<dbReference type="Gene3D" id="3.40.710.10">
    <property type="entry name" value="DD-peptidase/beta-lactamase superfamily"/>
    <property type="match status" value="1"/>
</dbReference>
<dbReference type="GO" id="GO:0008360">
    <property type="term" value="P:regulation of cell shape"/>
    <property type="evidence" value="ECO:0007669"/>
    <property type="project" value="UniProtKB-KW"/>
</dbReference>
<organism evidence="12 13">
    <name type="scientific">candidate division CPR2 bacterium GW2011_GWC1_41_48</name>
    <dbReference type="NCBI Taxonomy" id="1618344"/>
    <lineage>
        <taxon>Bacteria</taxon>
        <taxon>Bacteria division CPR2</taxon>
    </lineage>
</organism>
<dbReference type="AlphaFoldDB" id="A0A0G0YH63"/>
<keyword evidence="12" id="KW-0121">Carboxypeptidase</keyword>
<comment type="caution">
    <text evidence="12">The sequence shown here is derived from an EMBL/GenBank/DDBJ whole genome shotgun (WGS) entry which is preliminary data.</text>
</comment>
<evidence type="ECO:0000256" key="6">
    <source>
        <dbReference type="ARBA" id="ARBA00023316"/>
    </source>
</evidence>
<dbReference type="PANTHER" id="PTHR21581">
    <property type="entry name" value="D-ALANYL-D-ALANINE CARBOXYPEPTIDASE"/>
    <property type="match status" value="1"/>
</dbReference>
<evidence type="ECO:0000256" key="4">
    <source>
        <dbReference type="ARBA" id="ARBA00022960"/>
    </source>
</evidence>
<evidence type="ECO:0000256" key="3">
    <source>
        <dbReference type="ARBA" id="ARBA00022801"/>
    </source>
</evidence>
<comment type="similarity">
    <text evidence="1 9">Belongs to the peptidase S11 family.</text>
</comment>
<gene>
    <name evidence="12" type="primary">dacC3</name>
    <name evidence="12" type="ORF">UU65_C0004G0107</name>
</gene>
<evidence type="ECO:0000313" key="13">
    <source>
        <dbReference type="Proteomes" id="UP000033869"/>
    </source>
</evidence>
<keyword evidence="2" id="KW-0732">Signal</keyword>
<dbReference type="EC" id="3.4.16.4" evidence="12"/>
<evidence type="ECO:0000256" key="2">
    <source>
        <dbReference type="ARBA" id="ARBA00022729"/>
    </source>
</evidence>
<dbReference type="GO" id="GO:0009252">
    <property type="term" value="P:peptidoglycan biosynthetic process"/>
    <property type="evidence" value="ECO:0007669"/>
    <property type="project" value="UniProtKB-KW"/>
</dbReference>
<dbReference type="GO" id="GO:0009002">
    <property type="term" value="F:serine-type D-Ala-D-Ala carboxypeptidase activity"/>
    <property type="evidence" value="ECO:0007669"/>
    <property type="project" value="UniProtKB-EC"/>
</dbReference>
<dbReference type="SUPFAM" id="SSF56601">
    <property type="entry name" value="beta-lactamase/transpeptidase-like"/>
    <property type="match status" value="1"/>
</dbReference>
<evidence type="ECO:0000256" key="7">
    <source>
        <dbReference type="PIRSR" id="PIRSR618044-1"/>
    </source>
</evidence>
<evidence type="ECO:0000256" key="10">
    <source>
        <dbReference type="SAM" id="Phobius"/>
    </source>
</evidence>
<feature type="active site" description="Acyl-ester intermediate" evidence="7">
    <location>
        <position position="102"/>
    </location>
</feature>
<dbReference type="InterPro" id="IPR001967">
    <property type="entry name" value="Peptidase_S11_N"/>
</dbReference>
<dbReference type="EMBL" id="LCBL01000004">
    <property type="protein sequence ID" value="KKS08896.1"/>
    <property type="molecule type" value="Genomic_DNA"/>
</dbReference>
<keyword evidence="10" id="KW-0472">Membrane</keyword>
<evidence type="ECO:0000256" key="5">
    <source>
        <dbReference type="ARBA" id="ARBA00022984"/>
    </source>
</evidence>
<evidence type="ECO:0000256" key="1">
    <source>
        <dbReference type="ARBA" id="ARBA00007164"/>
    </source>
</evidence>
<evidence type="ECO:0000259" key="11">
    <source>
        <dbReference type="Pfam" id="PF00768"/>
    </source>
</evidence>
<proteinExistence type="inferred from homology"/>
<feature type="domain" description="Peptidase S11 D-alanyl-D-alanine carboxypeptidase A N-terminal" evidence="11">
    <location>
        <begin position="72"/>
        <end position="295"/>
    </location>
</feature>
<dbReference type="GO" id="GO:0071555">
    <property type="term" value="P:cell wall organization"/>
    <property type="evidence" value="ECO:0007669"/>
    <property type="project" value="UniProtKB-KW"/>
</dbReference>
<feature type="active site" description="Proton acceptor" evidence="7">
    <location>
        <position position="105"/>
    </location>
</feature>
<dbReference type="GO" id="GO:0006508">
    <property type="term" value="P:proteolysis"/>
    <property type="evidence" value="ECO:0007669"/>
    <property type="project" value="InterPro"/>
</dbReference>
<keyword evidence="5" id="KW-0573">Peptidoglycan synthesis</keyword>
<protein>
    <submittedName>
        <fullName evidence="12">D-alanyl-D-alanine carboxypeptidase, D-alanyl-D-alanine carboxypeptidase (Penicillin-binding protein 5/6)</fullName>
        <ecNumber evidence="12">3.4.16.4</ecNumber>
    </submittedName>
</protein>
<evidence type="ECO:0000256" key="9">
    <source>
        <dbReference type="RuleBase" id="RU004016"/>
    </source>
</evidence>
<dbReference type="Pfam" id="PF00768">
    <property type="entry name" value="Peptidase_S11"/>
    <property type="match status" value="1"/>
</dbReference>
<reference evidence="12 13" key="1">
    <citation type="journal article" date="2015" name="Nature">
        <title>rRNA introns, odd ribosomes, and small enigmatic genomes across a large radiation of phyla.</title>
        <authorList>
            <person name="Brown C.T."/>
            <person name="Hug L.A."/>
            <person name="Thomas B.C."/>
            <person name="Sharon I."/>
            <person name="Castelle C.J."/>
            <person name="Singh A."/>
            <person name="Wilkins M.J."/>
            <person name="Williams K.H."/>
            <person name="Banfield J.F."/>
        </authorList>
    </citation>
    <scope>NUCLEOTIDE SEQUENCE [LARGE SCALE GENOMIC DNA]</scope>
</reference>
<keyword evidence="4" id="KW-0133">Cell shape</keyword>
<name>A0A0G0YH63_UNCC2</name>